<feature type="domain" description="RanBP2-type" evidence="6">
    <location>
        <begin position="28"/>
        <end position="57"/>
    </location>
</feature>
<dbReference type="AlphaFoldDB" id="A0A821Y697"/>
<protein>
    <recommendedName>
        <fullName evidence="6">RanBP2-type domain-containing protein</fullName>
    </recommendedName>
</protein>
<keyword evidence="3" id="KW-0862">Zinc</keyword>
<dbReference type="Gene3D" id="2.30.30.380">
    <property type="entry name" value="Zn-finger domain of Sec23/24"/>
    <property type="match status" value="1"/>
</dbReference>
<dbReference type="InterPro" id="IPR036443">
    <property type="entry name" value="Znf_RanBP2_sf"/>
</dbReference>
<dbReference type="EMBL" id="CAJOBP010093122">
    <property type="protein sequence ID" value="CAF4953795.1"/>
    <property type="molecule type" value="Genomic_DNA"/>
</dbReference>
<accession>A0A821Y697</accession>
<evidence type="ECO:0000313" key="8">
    <source>
        <dbReference type="Proteomes" id="UP000663873"/>
    </source>
</evidence>
<keyword evidence="8" id="KW-1185">Reference proteome</keyword>
<feature type="non-terminal residue" evidence="7">
    <location>
        <position position="1"/>
    </location>
</feature>
<dbReference type="PROSITE" id="PS01358">
    <property type="entry name" value="ZF_RANBP2_1"/>
    <property type="match status" value="1"/>
</dbReference>
<dbReference type="SUPFAM" id="SSF90209">
    <property type="entry name" value="Ran binding protein zinc finger-like"/>
    <property type="match status" value="1"/>
</dbReference>
<evidence type="ECO:0000256" key="4">
    <source>
        <dbReference type="PROSITE-ProRule" id="PRU00322"/>
    </source>
</evidence>
<evidence type="ECO:0000256" key="5">
    <source>
        <dbReference type="SAM" id="MobiDB-lite"/>
    </source>
</evidence>
<keyword evidence="1" id="KW-0479">Metal-binding</keyword>
<evidence type="ECO:0000313" key="7">
    <source>
        <dbReference type="EMBL" id="CAF4953795.1"/>
    </source>
</evidence>
<feature type="compositionally biased region" description="Gly residues" evidence="5">
    <location>
        <begin position="1"/>
        <end position="12"/>
    </location>
</feature>
<reference evidence="7" key="1">
    <citation type="submission" date="2021-02" db="EMBL/GenBank/DDBJ databases">
        <authorList>
            <person name="Nowell W R."/>
        </authorList>
    </citation>
    <scope>NUCLEOTIDE SEQUENCE</scope>
</reference>
<dbReference type="PROSITE" id="PS50199">
    <property type="entry name" value="ZF_RANBP2_2"/>
    <property type="match status" value="1"/>
</dbReference>
<evidence type="ECO:0000256" key="1">
    <source>
        <dbReference type="ARBA" id="ARBA00022723"/>
    </source>
</evidence>
<feature type="region of interest" description="Disordered" evidence="5">
    <location>
        <begin position="1"/>
        <end position="30"/>
    </location>
</feature>
<evidence type="ECO:0000259" key="6">
    <source>
        <dbReference type="PROSITE" id="PS50199"/>
    </source>
</evidence>
<dbReference type="GO" id="GO:0008270">
    <property type="term" value="F:zinc ion binding"/>
    <property type="evidence" value="ECO:0007669"/>
    <property type="project" value="UniProtKB-KW"/>
</dbReference>
<dbReference type="InterPro" id="IPR001876">
    <property type="entry name" value="Znf_RanBP2"/>
</dbReference>
<comment type="caution">
    <text evidence="7">The sequence shown here is derived from an EMBL/GenBank/DDBJ whole genome shotgun (WGS) entry which is preliminary data.</text>
</comment>
<keyword evidence="2 4" id="KW-0863">Zinc-finger</keyword>
<gene>
    <name evidence="7" type="ORF">UJA718_LOCUS47880</name>
</gene>
<evidence type="ECO:0000256" key="2">
    <source>
        <dbReference type="ARBA" id="ARBA00022771"/>
    </source>
</evidence>
<dbReference type="Proteomes" id="UP000663873">
    <property type="component" value="Unassembled WGS sequence"/>
</dbReference>
<proteinExistence type="predicted"/>
<sequence length="57" mass="6050">PNTPLGGGGGGTRSSYMDYEDQHDLASSSSQWNCPRCTFLNIGSSRTCEICSCEKGS</sequence>
<name>A0A821Y697_9BILA</name>
<organism evidence="7 8">
    <name type="scientific">Rotaria socialis</name>
    <dbReference type="NCBI Taxonomy" id="392032"/>
    <lineage>
        <taxon>Eukaryota</taxon>
        <taxon>Metazoa</taxon>
        <taxon>Spiralia</taxon>
        <taxon>Gnathifera</taxon>
        <taxon>Rotifera</taxon>
        <taxon>Eurotatoria</taxon>
        <taxon>Bdelloidea</taxon>
        <taxon>Philodinida</taxon>
        <taxon>Philodinidae</taxon>
        <taxon>Rotaria</taxon>
    </lineage>
</organism>
<evidence type="ECO:0000256" key="3">
    <source>
        <dbReference type="ARBA" id="ARBA00022833"/>
    </source>
</evidence>